<organism evidence="1 2">
    <name type="scientific">Rubroshorea leprosula</name>
    <dbReference type="NCBI Taxonomy" id="152421"/>
    <lineage>
        <taxon>Eukaryota</taxon>
        <taxon>Viridiplantae</taxon>
        <taxon>Streptophyta</taxon>
        <taxon>Embryophyta</taxon>
        <taxon>Tracheophyta</taxon>
        <taxon>Spermatophyta</taxon>
        <taxon>Magnoliopsida</taxon>
        <taxon>eudicotyledons</taxon>
        <taxon>Gunneridae</taxon>
        <taxon>Pentapetalae</taxon>
        <taxon>rosids</taxon>
        <taxon>malvids</taxon>
        <taxon>Malvales</taxon>
        <taxon>Dipterocarpaceae</taxon>
        <taxon>Rubroshorea</taxon>
    </lineage>
</organism>
<sequence>MAFQLSIFTKREFQVFAEGWVKKQEWVRGWMCS</sequence>
<evidence type="ECO:0000313" key="1">
    <source>
        <dbReference type="EMBL" id="GKV43649.1"/>
    </source>
</evidence>
<keyword evidence="2" id="KW-1185">Reference proteome</keyword>
<proteinExistence type="predicted"/>
<protein>
    <submittedName>
        <fullName evidence="1">Uncharacterized protein</fullName>
    </submittedName>
</protein>
<reference evidence="1 2" key="1">
    <citation type="journal article" date="2021" name="Commun. Biol.">
        <title>The genome of Shorea leprosula (Dipterocarpaceae) highlights the ecological relevance of drought in aseasonal tropical rainforests.</title>
        <authorList>
            <person name="Ng K.K.S."/>
            <person name="Kobayashi M.J."/>
            <person name="Fawcett J.A."/>
            <person name="Hatakeyama M."/>
            <person name="Paape T."/>
            <person name="Ng C.H."/>
            <person name="Ang C.C."/>
            <person name="Tnah L.H."/>
            <person name="Lee C.T."/>
            <person name="Nishiyama T."/>
            <person name="Sese J."/>
            <person name="O'Brien M.J."/>
            <person name="Copetti D."/>
            <person name="Mohd Noor M.I."/>
            <person name="Ong R.C."/>
            <person name="Putra M."/>
            <person name="Sireger I.Z."/>
            <person name="Indrioko S."/>
            <person name="Kosugi Y."/>
            <person name="Izuno A."/>
            <person name="Isagi Y."/>
            <person name="Lee S.L."/>
            <person name="Shimizu K.K."/>
        </authorList>
    </citation>
    <scope>NUCLEOTIDE SEQUENCE [LARGE SCALE GENOMIC DNA]</scope>
    <source>
        <strain evidence="1">214</strain>
    </source>
</reference>
<evidence type="ECO:0000313" key="2">
    <source>
        <dbReference type="Proteomes" id="UP001054252"/>
    </source>
</evidence>
<gene>
    <name evidence="1" type="ORF">SLEP1_g50913</name>
</gene>
<dbReference type="Proteomes" id="UP001054252">
    <property type="component" value="Unassembled WGS sequence"/>
</dbReference>
<dbReference type="AlphaFoldDB" id="A0AAV5M2Z7"/>
<name>A0AAV5M2Z7_9ROSI</name>
<comment type="caution">
    <text evidence="1">The sequence shown here is derived from an EMBL/GenBank/DDBJ whole genome shotgun (WGS) entry which is preliminary data.</text>
</comment>
<accession>A0AAV5M2Z7</accession>
<dbReference type="EMBL" id="BPVZ01000171">
    <property type="protein sequence ID" value="GKV43649.1"/>
    <property type="molecule type" value="Genomic_DNA"/>
</dbReference>